<keyword evidence="6 8" id="KW-0472">Membrane</keyword>
<accession>A0A974HPH2</accession>
<keyword evidence="2" id="KW-1003">Cell membrane</keyword>
<proteinExistence type="predicted"/>
<name>A0A974HPH2_XENLA</name>
<sequence>MAYDCFVAICYPLRYSALLTLTISCSDTTVNEIVLRLGGVIIDLITAVVIVISYIYISATILSIKTLEGKWKLFSTCSSHLLVVTLFYSTTTFITTQNHQWPMELLPALIQLYTVLETKKYKQL</sequence>
<evidence type="ECO:0000256" key="4">
    <source>
        <dbReference type="ARBA" id="ARBA00022692"/>
    </source>
</evidence>
<keyword evidence="7" id="KW-0807">Transducer</keyword>
<dbReference type="InterPro" id="IPR000725">
    <property type="entry name" value="Olfact_rcpt"/>
</dbReference>
<organism evidence="9 10">
    <name type="scientific">Xenopus laevis</name>
    <name type="common">African clawed frog</name>
    <dbReference type="NCBI Taxonomy" id="8355"/>
    <lineage>
        <taxon>Eukaryota</taxon>
        <taxon>Metazoa</taxon>
        <taxon>Chordata</taxon>
        <taxon>Craniata</taxon>
        <taxon>Vertebrata</taxon>
        <taxon>Euteleostomi</taxon>
        <taxon>Amphibia</taxon>
        <taxon>Batrachia</taxon>
        <taxon>Anura</taxon>
        <taxon>Pipoidea</taxon>
        <taxon>Pipidae</taxon>
        <taxon>Xenopodinae</taxon>
        <taxon>Xenopus</taxon>
        <taxon>Xenopus</taxon>
    </lineage>
</organism>
<evidence type="ECO:0000256" key="7">
    <source>
        <dbReference type="ARBA" id="ARBA00023224"/>
    </source>
</evidence>
<evidence type="ECO:0000256" key="3">
    <source>
        <dbReference type="ARBA" id="ARBA00022606"/>
    </source>
</evidence>
<comment type="subcellular location">
    <subcellularLocation>
        <location evidence="1">Cell membrane</location>
        <topology evidence="1">Multi-pass membrane protein</topology>
    </subcellularLocation>
</comment>
<reference evidence="10" key="1">
    <citation type="journal article" date="2016" name="Nature">
        <title>Genome evolution in the allotetraploid frog Xenopus laevis.</title>
        <authorList>
            <person name="Session A.M."/>
            <person name="Uno Y."/>
            <person name="Kwon T."/>
            <person name="Chapman J.A."/>
            <person name="Toyoda A."/>
            <person name="Takahashi S."/>
            <person name="Fukui A."/>
            <person name="Hikosaka A."/>
            <person name="Suzuki A."/>
            <person name="Kondo M."/>
            <person name="van Heeringen S.J."/>
            <person name="Quigley I."/>
            <person name="Heinz S."/>
            <person name="Ogino H."/>
            <person name="Ochi H."/>
            <person name="Hellsten U."/>
            <person name="Lyons J.B."/>
            <person name="Simakov O."/>
            <person name="Putnam N."/>
            <person name="Stites J."/>
            <person name="Kuroki Y."/>
            <person name="Tanaka T."/>
            <person name="Michiue T."/>
            <person name="Watanabe M."/>
            <person name="Bogdanovic O."/>
            <person name="Lister R."/>
            <person name="Georgiou G."/>
            <person name="Paranjpe S.S."/>
            <person name="van Kruijsbergen I."/>
            <person name="Shu S."/>
            <person name="Carlson J."/>
            <person name="Kinoshita T."/>
            <person name="Ohta Y."/>
            <person name="Mawaribuchi S."/>
            <person name="Jenkins J."/>
            <person name="Grimwood J."/>
            <person name="Schmutz J."/>
            <person name="Mitros T."/>
            <person name="Mozaffari S.V."/>
            <person name="Suzuki Y."/>
            <person name="Haramoto Y."/>
            <person name="Yamamoto T.S."/>
            <person name="Takagi C."/>
            <person name="Heald R."/>
            <person name="Miller K."/>
            <person name="Haudenschild C."/>
            <person name="Kitzman J."/>
            <person name="Nakayama T."/>
            <person name="Izutsu Y."/>
            <person name="Robert J."/>
            <person name="Fortriede J."/>
            <person name="Burns K."/>
            <person name="Lotay V."/>
            <person name="Karimi K."/>
            <person name="Yasuoka Y."/>
            <person name="Dichmann D.S."/>
            <person name="Flajnik M.F."/>
            <person name="Houston D.W."/>
            <person name="Shendure J."/>
            <person name="DuPasquier L."/>
            <person name="Vize P.D."/>
            <person name="Zorn A.M."/>
            <person name="Ito M."/>
            <person name="Marcotte E.M."/>
            <person name="Wallingford J.B."/>
            <person name="Ito Y."/>
            <person name="Asashima M."/>
            <person name="Ueno N."/>
            <person name="Matsuda Y."/>
            <person name="Veenstra G.J."/>
            <person name="Fujiyama A."/>
            <person name="Harland R.M."/>
            <person name="Taira M."/>
            <person name="Rokhsar D.S."/>
        </authorList>
    </citation>
    <scope>NUCLEOTIDE SEQUENCE [LARGE SCALE GENOMIC DNA]</scope>
    <source>
        <strain evidence="10">J</strain>
    </source>
</reference>
<dbReference type="GO" id="GO:0004984">
    <property type="term" value="F:olfactory receptor activity"/>
    <property type="evidence" value="ECO:0007669"/>
    <property type="project" value="InterPro"/>
</dbReference>
<protein>
    <submittedName>
        <fullName evidence="9">Uncharacterized protein</fullName>
    </submittedName>
</protein>
<evidence type="ECO:0000256" key="6">
    <source>
        <dbReference type="ARBA" id="ARBA00023136"/>
    </source>
</evidence>
<keyword evidence="3" id="KW-0716">Sensory transduction</keyword>
<evidence type="ECO:0000256" key="1">
    <source>
        <dbReference type="ARBA" id="ARBA00004651"/>
    </source>
</evidence>
<dbReference type="SUPFAM" id="SSF81321">
    <property type="entry name" value="Family A G protein-coupled receptor-like"/>
    <property type="match status" value="1"/>
</dbReference>
<keyword evidence="4 8" id="KW-0812">Transmembrane</keyword>
<evidence type="ECO:0000313" key="9">
    <source>
        <dbReference type="EMBL" id="OCT85712.1"/>
    </source>
</evidence>
<keyword evidence="5 8" id="KW-1133">Transmembrane helix</keyword>
<dbReference type="AlphaFoldDB" id="A0A974HPH2"/>
<feature type="transmembrane region" description="Helical" evidence="8">
    <location>
        <begin position="33"/>
        <end position="57"/>
    </location>
</feature>
<dbReference type="EMBL" id="CM004472">
    <property type="protein sequence ID" value="OCT85712.1"/>
    <property type="molecule type" value="Genomic_DNA"/>
</dbReference>
<dbReference type="Proteomes" id="UP000694892">
    <property type="component" value="Chromosome 4L"/>
</dbReference>
<evidence type="ECO:0000256" key="5">
    <source>
        <dbReference type="ARBA" id="ARBA00022989"/>
    </source>
</evidence>
<evidence type="ECO:0000313" key="10">
    <source>
        <dbReference type="Proteomes" id="UP000694892"/>
    </source>
</evidence>
<evidence type="ECO:0000256" key="8">
    <source>
        <dbReference type="SAM" id="Phobius"/>
    </source>
</evidence>
<gene>
    <name evidence="9" type="ORF">XELAEV_18023883mg</name>
</gene>
<dbReference type="GO" id="GO:0005886">
    <property type="term" value="C:plasma membrane"/>
    <property type="evidence" value="ECO:0007669"/>
    <property type="project" value="UniProtKB-SubCell"/>
</dbReference>
<evidence type="ECO:0000256" key="2">
    <source>
        <dbReference type="ARBA" id="ARBA00022475"/>
    </source>
</evidence>
<dbReference type="Pfam" id="PF13853">
    <property type="entry name" value="7tm_4"/>
    <property type="match status" value="1"/>
</dbReference>
<dbReference type="PANTHER" id="PTHR26453">
    <property type="entry name" value="OLFACTORY RECEPTOR"/>
    <property type="match status" value="1"/>
</dbReference>
<dbReference type="GO" id="GO:0007186">
    <property type="term" value="P:G protein-coupled receptor signaling pathway"/>
    <property type="evidence" value="ECO:0007669"/>
    <property type="project" value="InterPro"/>
</dbReference>